<comment type="caution">
    <text evidence="1">The sequence shown here is derived from an EMBL/GenBank/DDBJ whole genome shotgun (WGS) entry which is preliminary data.</text>
</comment>
<sequence length="1032" mass="119698">MNEVYDLHQHTDCCIIHGALSEEACITYNKQQTKVLCWGNASLKADDNHDYSHIDNFTDGLYRLFKKEKSDWNKDDVFLVQAVSDYLTLAVKKSMQKSEKTIESVGMVHYGFVVPSEWPEEISQELIRLIFIKAGLILKKDHKDRLLFFSDIESICYSLQNSADGEGKNDWFRRGQNTVLARLAAVKDDGVWIKLDLIYTVNTLFDFPRSVLFPKVMRSQSLLITSKDIKNCIETFIYSKLSLEDQSQIVEMMVEEIYSKNFMDTNSNGNYDRLMDPFITEKKDWQFNQLHTTFMKSIRIYDICVEIGKTLLDNLKCLLSSNFLKEYGIVILQDYYTSEVEFDPSLVEWLKYTLEYNRRFLNLITTMKKVNMNTKVVRRKNILQGAGLGVLETIQNADMYIKPRMLSKDISLKSTLLSYSLLDENGLIKETIGHSSFTIDKCLPSLQSFFKVSNRTTIYTKKRFIIFAEKYLMDHYNHLNIDKDFMLEIEAILNNTVSSGKRRSHIKTSLLKYKAYVKKSIFHTNDTYEESSVEDPVSTEQKKYIKAFVLMYMIYIKHLISNRFPTNSHTEKSDIKIGYMVSIEKMLLDHVIGTNKRDFQGLVLESGLVPKDDPSKKLRAVTQGEGLLPAIQRLSVELKFPLKSYFVLAQLHEDYVQLTLNQVVTSACSEQESIILQDNIIRIPNMYDSLCLLMWNELTQNTSLIRLCNVHKSDSTELFSLKTKSEFMVHLKEYISNNVRDILAENSNLQSIKDLRFNQTCYCRIDLKFEDILNICFKPVLQQISVTVQSSLINQQLFAKYANIKYLFILIYFNKNVLFQHTIVKMLIEEAEDFNREQGIETTCVVIPELPTQLFEIQPVIYHKAFSRGMLHQVFSENYGFTIYQREGSQQFVYKNNRTDKNVVEIDSSTAFPLFKKGDIINPDSLNKVFYLNLQHDLGGAYIYIELHRFKTFDRSENNNTVSLEGISETVCRYDFYPKMNGFKVGDDVPFMISVVSKGYSSSLCISVKIVGKDDSRDRSIESGEPMTLNRF</sequence>
<organism evidence="1 2">
    <name type="scientific">Helicostylum pulchrum</name>
    <dbReference type="NCBI Taxonomy" id="562976"/>
    <lineage>
        <taxon>Eukaryota</taxon>
        <taxon>Fungi</taxon>
        <taxon>Fungi incertae sedis</taxon>
        <taxon>Mucoromycota</taxon>
        <taxon>Mucoromycotina</taxon>
        <taxon>Mucoromycetes</taxon>
        <taxon>Mucorales</taxon>
        <taxon>Mucorineae</taxon>
        <taxon>Mucoraceae</taxon>
        <taxon>Helicostylum</taxon>
    </lineage>
</organism>
<evidence type="ECO:0000313" key="2">
    <source>
        <dbReference type="Proteomes" id="UP001476247"/>
    </source>
</evidence>
<dbReference type="Proteomes" id="UP001476247">
    <property type="component" value="Unassembled WGS sequence"/>
</dbReference>
<evidence type="ECO:0000313" key="1">
    <source>
        <dbReference type="EMBL" id="GAA5804908.1"/>
    </source>
</evidence>
<reference evidence="1 2" key="1">
    <citation type="submission" date="2024-04" db="EMBL/GenBank/DDBJ databases">
        <title>genome sequences of Mucor flavus KT1a and Helicostylum pulchrum KT1b strains isolation_sourced from the surface of a dry-aged beef.</title>
        <authorList>
            <person name="Toyotome T."/>
            <person name="Hosono M."/>
            <person name="Torimaru M."/>
            <person name="Fukuda K."/>
            <person name="Mikami N."/>
        </authorList>
    </citation>
    <scope>NUCLEOTIDE SEQUENCE [LARGE SCALE GENOMIC DNA]</scope>
    <source>
        <strain evidence="1 2">KT1b</strain>
    </source>
</reference>
<protein>
    <submittedName>
        <fullName evidence="1">Uncharacterized protein</fullName>
    </submittedName>
</protein>
<proteinExistence type="predicted"/>
<keyword evidence="2" id="KW-1185">Reference proteome</keyword>
<name>A0ABP9YE85_9FUNG</name>
<gene>
    <name evidence="1" type="ORF">HPULCUR_010417</name>
</gene>
<dbReference type="EMBL" id="BAABUJ010000039">
    <property type="protein sequence ID" value="GAA5804908.1"/>
    <property type="molecule type" value="Genomic_DNA"/>
</dbReference>
<accession>A0ABP9YE85</accession>